<feature type="compositionally biased region" description="Basic and acidic residues" evidence="3">
    <location>
        <begin position="434"/>
        <end position="456"/>
    </location>
</feature>
<gene>
    <name evidence="5" type="ORF">ABS767_09250</name>
</gene>
<evidence type="ECO:0000313" key="6">
    <source>
        <dbReference type="Proteomes" id="UP001629244"/>
    </source>
</evidence>
<dbReference type="RefSeq" id="WP_408078062.1">
    <property type="nucleotide sequence ID" value="NZ_JBELQC010000001.1"/>
</dbReference>
<dbReference type="PANTHER" id="PTHR42970:SF1">
    <property type="entry name" value="PECTATE LYASE C-RELATED"/>
    <property type="match status" value="1"/>
</dbReference>
<dbReference type="InterPro" id="IPR052063">
    <property type="entry name" value="Polysaccharide_Lyase_1"/>
</dbReference>
<evidence type="ECO:0000256" key="3">
    <source>
        <dbReference type="SAM" id="MobiDB-lite"/>
    </source>
</evidence>
<dbReference type="GO" id="GO:0016829">
    <property type="term" value="F:lyase activity"/>
    <property type="evidence" value="ECO:0007669"/>
    <property type="project" value="UniProtKB-KW"/>
</dbReference>
<evidence type="ECO:0000256" key="4">
    <source>
        <dbReference type="SAM" id="SignalP"/>
    </source>
</evidence>
<dbReference type="PANTHER" id="PTHR42970">
    <property type="entry name" value="PECTATE LYASE C-RELATED"/>
    <property type="match status" value="1"/>
</dbReference>
<evidence type="ECO:0000256" key="1">
    <source>
        <dbReference type="ARBA" id="ARBA00022723"/>
    </source>
</evidence>
<protein>
    <submittedName>
        <fullName evidence="5">Pectate lyase</fullName>
    </submittedName>
</protein>
<accession>A0ABW8YNX8</accession>
<evidence type="ECO:0000256" key="2">
    <source>
        <dbReference type="ARBA" id="ARBA00023180"/>
    </source>
</evidence>
<keyword evidence="6" id="KW-1185">Reference proteome</keyword>
<evidence type="ECO:0000313" key="5">
    <source>
        <dbReference type="EMBL" id="MFL9841147.1"/>
    </source>
</evidence>
<feature type="signal peptide" evidence="4">
    <location>
        <begin position="1"/>
        <end position="24"/>
    </location>
</feature>
<sequence length="477" mass="51506">MRLNVAVSVALSISLALSPISLWAQQSDRQPDCAVPAFPTAEGYGRCTVGGRGGVVLEVTNLLDSGPGSLRAAVDAKGPRTIVFRVSGTIDLQSPLQIKHPYITLAGQTAPGDGITVKRYPLIIGADEVIVRHMRFRLGAESGAGYDAVTSRYNKSLILDHISASWSVDETLSVYQNEYVTVQWSIIAESLYKSNHEKGNHGYGAMFGSNYSTYHHNLIAHHSSRSPRIVSGAGFTDIRNNVIYNWGYQSAYGGENRQPGGNRAVDFSTINYVGNYLKPGPATVPGAVSHRIVNPLSRDGATDYGKWYVADNLVEGNEAVSADNWNGGVQTEGGPAPDAGLRLHEPWPAMPINQQTPREAYELVLANAGAAKPRRDAVDMRILSEVRSGTASFGGHSYKSEHRVRDASVPVGIIDSPADVGGWPVLRSGQAASDSDHDGMPDDWERSRGLDPRNPADRNLLGEKGYTMLEIYLHSIS</sequence>
<keyword evidence="2" id="KW-0325">Glycoprotein</keyword>
<keyword evidence="5" id="KW-0456">Lyase</keyword>
<reference evidence="5 6" key="1">
    <citation type="submission" date="2024-06" db="EMBL/GenBank/DDBJ databases">
        <authorList>
            <person name="Kaempfer P."/>
            <person name="Viver T."/>
        </authorList>
    </citation>
    <scope>NUCLEOTIDE SEQUENCE [LARGE SCALE GENOMIC DNA]</scope>
    <source>
        <strain evidence="5 6">ST-64</strain>
    </source>
</reference>
<feature type="region of interest" description="Disordered" evidence="3">
    <location>
        <begin position="425"/>
        <end position="459"/>
    </location>
</feature>
<dbReference type="EMBL" id="JBELQC010000001">
    <property type="protein sequence ID" value="MFL9841147.1"/>
    <property type="molecule type" value="Genomic_DNA"/>
</dbReference>
<dbReference type="InterPro" id="IPR011050">
    <property type="entry name" value="Pectin_lyase_fold/virulence"/>
</dbReference>
<keyword evidence="1" id="KW-0479">Metal-binding</keyword>
<feature type="chain" id="PRO_5045341697" evidence="4">
    <location>
        <begin position="25"/>
        <end position="477"/>
    </location>
</feature>
<dbReference type="InterPro" id="IPR012334">
    <property type="entry name" value="Pectin_lyas_fold"/>
</dbReference>
<comment type="caution">
    <text evidence="5">The sequence shown here is derived from an EMBL/GenBank/DDBJ whole genome shotgun (WGS) entry which is preliminary data.</text>
</comment>
<dbReference type="SUPFAM" id="SSF51126">
    <property type="entry name" value="Pectin lyase-like"/>
    <property type="match status" value="1"/>
</dbReference>
<dbReference type="Gene3D" id="2.160.20.10">
    <property type="entry name" value="Single-stranded right-handed beta-helix, Pectin lyase-like"/>
    <property type="match status" value="1"/>
</dbReference>
<keyword evidence="4" id="KW-0732">Signal</keyword>
<name>A0ABW8YNX8_9SPHN</name>
<dbReference type="Proteomes" id="UP001629244">
    <property type="component" value="Unassembled WGS sequence"/>
</dbReference>
<proteinExistence type="predicted"/>
<organism evidence="5 6">
    <name type="scientific">Sphingomonas plantiphila</name>
    <dbReference type="NCBI Taxonomy" id="3163295"/>
    <lineage>
        <taxon>Bacteria</taxon>
        <taxon>Pseudomonadati</taxon>
        <taxon>Pseudomonadota</taxon>
        <taxon>Alphaproteobacteria</taxon>
        <taxon>Sphingomonadales</taxon>
        <taxon>Sphingomonadaceae</taxon>
        <taxon>Sphingomonas</taxon>
    </lineage>
</organism>